<dbReference type="PANTHER" id="PTHR43335">
    <property type="entry name" value="ABC TRANSPORTER, ATP-BINDING PROTEIN"/>
    <property type="match status" value="1"/>
</dbReference>
<keyword evidence="2" id="KW-0813">Transport</keyword>
<comment type="caution">
    <text evidence="7">The sequence shown here is derived from an EMBL/GenBank/DDBJ whole genome shotgun (WGS) entry which is preliminary data.</text>
</comment>
<comment type="similarity">
    <text evidence="1">Belongs to the ABC transporter superfamily.</text>
</comment>
<organism evidence="7 8">
    <name type="scientific">Actinobaculum suis</name>
    <dbReference type="NCBI Taxonomy" id="1657"/>
    <lineage>
        <taxon>Bacteria</taxon>
        <taxon>Bacillati</taxon>
        <taxon>Actinomycetota</taxon>
        <taxon>Actinomycetes</taxon>
        <taxon>Actinomycetales</taxon>
        <taxon>Actinomycetaceae</taxon>
        <taxon>Actinobaculum</taxon>
    </lineage>
</organism>
<dbReference type="InterPro" id="IPR027417">
    <property type="entry name" value="P-loop_NTPase"/>
</dbReference>
<keyword evidence="3" id="KW-0547">Nucleotide-binding</keyword>
<dbReference type="GO" id="GO:0005524">
    <property type="term" value="F:ATP binding"/>
    <property type="evidence" value="ECO:0007669"/>
    <property type="project" value="UniProtKB-KW"/>
</dbReference>
<dbReference type="SMART" id="SM00382">
    <property type="entry name" value="AAA"/>
    <property type="match status" value="1"/>
</dbReference>
<proteinExistence type="inferred from homology"/>
<dbReference type="Pfam" id="PF00005">
    <property type="entry name" value="ABC_tran"/>
    <property type="match status" value="1"/>
</dbReference>
<dbReference type="SUPFAM" id="SSF52540">
    <property type="entry name" value="P-loop containing nucleoside triphosphate hydrolases"/>
    <property type="match status" value="1"/>
</dbReference>
<evidence type="ECO:0000256" key="2">
    <source>
        <dbReference type="ARBA" id="ARBA00022448"/>
    </source>
</evidence>
<dbReference type="Gene3D" id="3.40.50.300">
    <property type="entry name" value="P-loop containing nucleotide triphosphate hydrolases"/>
    <property type="match status" value="1"/>
</dbReference>
<dbReference type="InterPro" id="IPR003439">
    <property type="entry name" value="ABC_transporter-like_ATP-bd"/>
</dbReference>
<dbReference type="InterPro" id="IPR003593">
    <property type="entry name" value="AAA+_ATPase"/>
</dbReference>
<evidence type="ECO:0000313" key="7">
    <source>
        <dbReference type="EMBL" id="VDG75514.1"/>
    </source>
</evidence>
<keyword evidence="7" id="KW-0378">Hydrolase</keyword>
<evidence type="ECO:0000259" key="6">
    <source>
        <dbReference type="PROSITE" id="PS50893"/>
    </source>
</evidence>
<evidence type="ECO:0000313" key="8">
    <source>
        <dbReference type="Proteomes" id="UP000269974"/>
    </source>
</evidence>
<sequence>MALRSPTGHTFIEVTENNMELQASALAQRYGKSPPIFTDLSFSLRDGVVALLGVNGAGKTTLLKTLVGILPAFSGQVTINGQQLSAQIRAGKLADIGFLPQEVTFNPKLTVVEFITYIAWMRGVPLRKISAQIGEVLDSLDIANIHHHRMGSLSGGQVRRCGLASAIIGTPQVLILDEPTAGLDPEQRVAIRTLISQHLAPLTILSTHLLEDVVRVADRVLVLDAGSIIFDGNVAQLEALATAHRSAGTSLAESGFLHLVRHSHPAETITGVGTAQSASQDHSPTPAASAIPGTSLAESVGSTPRESEAPHETS</sequence>
<feature type="region of interest" description="Disordered" evidence="5">
    <location>
        <begin position="273"/>
        <end position="314"/>
    </location>
</feature>
<protein>
    <submittedName>
        <fullName evidence="7">ABC transporter-like protein</fullName>
        <ecNumber evidence="7">3.6.3.-</ecNumber>
    </submittedName>
</protein>
<dbReference type="EC" id="3.6.3.-" evidence="7"/>
<feature type="domain" description="ABC transporter" evidence="6">
    <location>
        <begin position="21"/>
        <end position="250"/>
    </location>
</feature>
<keyword evidence="4" id="KW-0067">ATP-binding</keyword>
<dbReference type="PROSITE" id="PS50893">
    <property type="entry name" value="ABC_TRANSPORTER_2"/>
    <property type="match status" value="1"/>
</dbReference>
<name>A0A7Z9C7Q5_9ACTO</name>
<feature type="compositionally biased region" description="Basic and acidic residues" evidence="5">
    <location>
        <begin position="305"/>
        <end position="314"/>
    </location>
</feature>
<dbReference type="PANTHER" id="PTHR43335:SF2">
    <property type="entry name" value="ABC TRANSPORTER, ATP-BINDING PROTEIN"/>
    <property type="match status" value="1"/>
</dbReference>
<reference evidence="7 8" key="1">
    <citation type="submission" date="2018-11" db="EMBL/GenBank/DDBJ databases">
        <authorList>
            <consortium name="Pathogen Informatics"/>
        </authorList>
    </citation>
    <scope>NUCLEOTIDE SEQUENCE [LARGE SCALE GENOMIC DNA]</scope>
    <source>
        <strain evidence="7 8">NCTC10327</strain>
    </source>
</reference>
<gene>
    <name evidence="7" type="primary">lptB_1</name>
    <name evidence="7" type="ORF">NCTC10327_00219</name>
</gene>
<dbReference type="EMBL" id="UYIO01000001">
    <property type="protein sequence ID" value="VDG75514.1"/>
    <property type="molecule type" value="Genomic_DNA"/>
</dbReference>
<dbReference type="AlphaFoldDB" id="A0A7Z9C7Q5"/>
<feature type="compositionally biased region" description="Polar residues" evidence="5">
    <location>
        <begin position="273"/>
        <end position="283"/>
    </location>
</feature>
<evidence type="ECO:0000256" key="4">
    <source>
        <dbReference type="ARBA" id="ARBA00022840"/>
    </source>
</evidence>
<dbReference type="GO" id="GO:0016887">
    <property type="term" value="F:ATP hydrolysis activity"/>
    <property type="evidence" value="ECO:0007669"/>
    <property type="project" value="InterPro"/>
</dbReference>
<accession>A0A7Z9C7Q5</accession>
<dbReference type="Proteomes" id="UP000269974">
    <property type="component" value="Unassembled WGS sequence"/>
</dbReference>
<evidence type="ECO:0000256" key="3">
    <source>
        <dbReference type="ARBA" id="ARBA00022741"/>
    </source>
</evidence>
<evidence type="ECO:0000256" key="5">
    <source>
        <dbReference type="SAM" id="MobiDB-lite"/>
    </source>
</evidence>
<evidence type="ECO:0000256" key="1">
    <source>
        <dbReference type="ARBA" id="ARBA00005417"/>
    </source>
</evidence>